<evidence type="ECO:0000256" key="1">
    <source>
        <dbReference type="SAM" id="MobiDB-lite"/>
    </source>
</evidence>
<keyword evidence="2" id="KW-0548">Nucleotidyltransferase</keyword>
<keyword evidence="3" id="KW-1185">Reference proteome</keyword>
<evidence type="ECO:0000313" key="2">
    <source>
        <dbReference type="EMBL" id="GJT85965.1"/>
    </source>
</evidence>
<dbReference type="EMBL" id="BQNB010019502">
    <property type="protein sequence ID" value="GJT85965.1"/>
    <property type="molecule type" value="Genomic_DNA"/>
</dbReference>
<dbReference type="GO" id="GO:0003964">
    <property type="term" value="F:RNA-directed DNA polymerase activity"/>
    <property type="evidence" value="ECO:0007669"/>
    <property type="project" value="UniProtKB-KW"/>
</dbReference>
<comment type="caution">
    <text evidence="2">The sequence shown here is derived from an EMBL/GenBank/DDBJ whole genome shotgun (WGS) entry which is preliminary data.</text>
</comment>
<keyword evidence="2" id="KW-0808">Transferase</keyword>
<protein>
    <submittedName>
        <fullName evidence="2">RNA-directed DNA polymerase</fullName>
    </submittedName>
</protein>
<proteinExistence type="predicted"/>
<dbReference type="Proteomes" id="UP001151760">
    <property type="component" value="Unassembled WGS sequence"/>
</dbReference>
<name>A0ABQ5HFE5_9ASTR</name>
<reference evidence="2" key="2">
    <citation type="submission" date="2022-01" db="EMBL/GenBank/DDBJ databases">
        <authorList>
            <person name="Yamashiro T."/>
            <person name="Shiraishi A."/>
            <person name="Satake H."/>
            <person name="Nakayama K."/>
        </authorList>
    </citation>
    <scope>NUCLEOTIDE SEQUENCE</scope>
</reference>
<organism evidence="2 3">
    <name type="scientific">Tanacetum coccineum</name>
    <dbReference type="NCBI Taxonomy" id="301880"/>
    <lineage>
        <taxon>Eukaryota</taxon>
        <taxon>Viridiplantae</taxon>
        <taxon>Streptophyta</taxon>
        <taxon>Embryophyta</taxon>
        <taxon>Tracheophyta</taxon>
        <taxon>Spermatophyta</taxon>
        <taxon>Magnoliopsida</taxon>
        <taxon>eudicotyledons</taxon>
        <taxon>Gunneridae</taxon>
        <taxon>Pentapetalae</taxon>
        <taxon>asterids</taxon>
        <taxon>campanulids</taxon>
        <taxon>Asterales</taxon>
        <taxon>Asteraceae</taxon>
        <taxon>Asteroideae</taxon>
        <taxon>Anthemideae</taxon>
        <taxon>Anthemidinae</taxon>
        <taxon>Tanacetum</taxon>
    </lineage>
</organism>
<dbReference type="InterPro" id="IPR036397">
    <property type="entry name" value="RNaseH_sf"/>
</dbReference>
<evidence type="ECO:0000313" key="3">
    <source>
        <dbReference type="Proteomes" id="UP001151760"/>
    </source>
</evidence>
<sequence>MNREAKDCQGGNWWDKDGRQGGEERGTVSWCILASSEDRTTKGDAHLFPLYLKVWEMGKNGRKAHLLEDKQIPNVGVFDELYTAYGVVKLCVEVLRLPYISGEKPKLWDVSLAQAEFAYNIAVHSFMRFSPFKVAYKTSPRHVVDLVDLLGKKNIQANRMVEEVQATHDVVRSNITQANAK</sequence>
<keyword evidence="2" id="KW-0695">RNA-directed DNA polymerase</keyword>
<reference evidence="2" key="1">
    <citation type="journal article" date="2022" name="Int. J. Mol. Sci.">
        <title>Draft Genome of Tanacetum Coccineum: Genomic Comparison of Closely Related Tanacetum-Family Plants.</title>
        <authorList>
            <person name="Yamashiro T."/>
            <person name="Shiraishi A."/>
            <person name="Nakayama K."/>
            <person name="Satake H."/>
        </authorList>
    </citation>
    <scope>NUCLEOTIDE SEQUENCE</scope>
</reference>
<gene>
    <name evidence="2" type="ORF">Tco_1067682</name>
</gene>
<accession>A0ABQ5HFE5</accession>
<feature type="region of interest" description="Disordered" evidence="1">
    <location>
        <begin position="1"/>
        <end position="23"/>
    </location>
</feature>
<dbReference type="Gene3D" id="3.30.420.10">
    <property type="entry name" value="Ribonuclease H-like superfamily/Ribonuclease H"/>
    <property type="match status" value="1"/>
</dbReference>
<feature type="compositionally biased region" description="Basic and acidic residues" evidence="1">
    <location>
        <begin position="14"/>
        <end position="23"/>
    </location>
</feature>